<dbReference type="InterPro" id="IPR015943">
    <property type="entry name" value="WD40/YVTN_repeat-like_dom_sf"/>
</dbReference>
<dbReference type="InterPro" id="IPR001680">
    <property type="entry name" value="WD40_rpt"/>
</dbReference>
<dbReference type="SMART" id="SM00320">
    <property type="entry name" value="WD40"/>
    <property type="match status" value="4"/>
</dbReference>
<reference evidence="2" key="1">
    <citation type="submission" date="2019-09" db="UniProtKB">
        <authorList>
            <consortium name="WormBaseParasite"/>
        </authorList>
    </citation>
    <scope>IDENTIFICATION</scope>
</reference>
<dbReference type="Proteomes" id="UP000050761">
    <property type="component" value="Unassembled WGS sequence"/>
</dbReference>
<accession>A0A183GRF9</accession>
<dbReference type="GO" id="GO:0005783">
    <property type="term" value="C:endoplasmic reticulum"/>
    <property type="evidence" value="ECO:0007669"/>
    <property type="project" value="TreeGrafter"/>
</dbReference>
<dbReference type="PANTHER" id="PTHR44321:SF1">
    <property type="entry name" value="TRANSDUCIN BETA-LIKE PROTEIN 2"/>
    <property type="match status" value="1"/>
</dbReference>
<protein>
    <submittedName>
        <fullName evidence="2">WD_REPEATS_REGION domain-containing protein</fullName>
    </submittedName>
</protein>
<dbReference type="SUPFAM" id="SSF50978">
    <property type="entry name" value="WD40 repeat-like"/>
    <property type="match status" value="1"/>
</dbReference>
<keyword evidence="1" id="KW-1185">Reference proteome</keyword>
<dbReference type="Pfam" id="PF00400">
    <property type="entry name" value="WD40"/>
    <property type="match status" value="3"/>
</dbReference>
<dbReference type="AlphaFoldDB" id="A0A183GRF9"/>
<dbReference type="InterPro" id="IPR042410">
    <property type="entry name" value="WBSCR13"/>
</dbReference>
<proteinExistence type="predicted"/>
<name>A0A183GRF9_HELPZ</name>
<sequence length="280" mass="31304">LSVFKLVKKETASTYKFVHMENVSFPSAHTLDISHSGISSSGKFLMSASPDNKIVLYDIHGNILKTLEPKLSSLFDVKISPDGRFVAVCGFTTEVFVYEFAVIRWIQVLFSRENVFQDARKAFDLKGHNSGIFAVAFNAAATLAVTVSRDGFWRVGEWSALRGASADRVRLAMSSTGGSFTVACGSTLKIFSSEDEHKDFPELPDVHGDQRVLAIRYSPCDRFVATCGDRYVRVFRNVPEYHSRIVRLSRSLKEATGDAPKRRIQEQIDEANKELQKYCA</sequence>
<dbReference type="Gene3D" id="2.130.10.10">
    <property type="entry name" value="YVTN repeat-like/Quinoprotein amine dehydrogenase"/>
    <property type="match status" value="1"/>
</dbReference>
<evidence type="ECO:0000313" key="2">
    <source>
        <dbReference type="WBParaSite" id="HPBE_0002527901-mRNA-1"/>
    </source>
</evidence>
<dbReference type="WBParaSite" id="HPBE_0002527901-mRNA-1">
    <property type="protein sequence ID" value="HPBE_0002527901-mRNA-1"/>
    <property type="gene ID" value="HPBE_0002527901"/>
</dbReference>
<dbReference type="GO" id="GO:0030968">
    <property type="term" value="P:endoplasmic reticulum unfolded protein response"/>
    <property type="evidence" value="ECO:0007669"/>
    <property type="project" value="TreeGrafter"/>
</dbReference>
<dbReference type="InterPro" id="IPR036322">
    <property type="entry name" value="WD40_repeat_dom_sf"/>
</dbReference>
<dbReference type="PANTHER" id="PTHR44321">
    <property type="entry name" value="TRANSDUCIN BETA-LIKE PROTEIN 2"/>
    <property type="match status" value="1"/>
</dbReference>
<organism evidence="1 2">
    <name type="scientific">Heligmosomoides polygyrus</name>
    <name type="common">Parasitic roundworm</name>
    <dbReference type="NCBI Taxonomy" id="6339"/>
    <lineage>
        <taxon>Eukaryota</taxon>
        <taxon>Metazoa</taxon>
        <taxon>Ecdysozoa</taxon>
        <taxon>Nematoda</taxon>
        <taxon>Chromadorea</taxon>
        <taxon>Rhabditida</taxon>
        <taxon>Rhabditina</taxon>
        <taxon>Rhabditomorpha</taxon>
        <taxon>Strongyloidea</taxon>
        <taxon>Heligmosomidae</taxon>
        <taxon>Heligmosomoides</taxon>
    </lineage>
</organism>
<evidence type="ECO:0000313" key="1">
    <source>
        <dbReference type="Proteomes" id="UP000050761"/>
    </source>
</evidence>